<dbReference type="Gene3D" id="2.60.20.10">
    <property type="entry name" value="Crystallins"/>
    <property type="match status" value="1"/>
</dbReference>
<keyword evidence="5" id="KW-1185">Reference proteome</keyword>
<dbReference type="Pfam" id="PF00030">
    <property type="entry name" value="Crystall"/>
    <property type="match status" value="1"/>
</dbReference>
<proteinExistence type="inferred from homology"/>
<evidence type="ECO:0000256" key="1">
    <source>
        <dbReference type="ARBA" id="ARBA00009646"/>
    </source>
</evidence>
<dbReference type="InterPro" id="IPR011024">
    <property type="entry name" value="G_crystallin-like"/>
</dbReference>
<reference evidence="5" key="1">
    <citation type="journal article" date="2019" name="Int. J. Syst. Evol. Microbiol.">
        <title>The Global Catalogue of Microorganisms (GCM) 10K type strain sequencing project: providing services to taxonomists for standard genome sequencing and annotation.</title>
        <authorList>
            <consortium name="The Broad Institute Genomics Platform"/>
            <consortium name="The Broad Institute Genome Sequencing Center for Infectious Disease"/>
            <person name="Wu L."/>
            <person name="Ma J."/>
        </authorList>
    </citation>
    <scope>NUCLEOTIDE SEQUENCE [LARGE SCALE GENOMIC DNA]</scope>
    <source>
        <strain evidence="5">KCTC 52607</strain>
    </source>
</reference>
<gene>
    <name evidence="4" type="ORF">ACFODU_00775</name>
</gene>
<organism evidence="4 5">
    <name type="scientific">Alteraurantiacibacter palmitatis</name>
    <dbReference type="NCBI Taxonomy" id="2054628"/>
    <lineage>
        <taxon>Bacteria</taxon>
        <taxon>Pseudomonadati</taxon>
        <taxon>Pseudomonadota</taxon>
        <taxon>Alphaproteobacteria</taxon>
        <taxon>Sphingomonadales</taxon>
        <taxon>Erythrobacteraceae</taxon>
        <taxon>Alteraurantiacibacter</taxon>
    </lineage>
</organism>
<dbReference type="PROSITE" id="PS50915">
    <property type="entry name" value="CRYSTALLIN_BETA_GAMMA"/>
    <property type="match status" value="1"/>
</dbReference>
<sequence>MRWQAGVLVLGGLAMLGPVASAFGQPVNRPMPQPRSEITIYRDADFSGPAVFADGERPNLGLAWPVNSIRITSGSWQLCERPNFRGTCRVYSETRPRLQRGGGVTVQSMRPLGSGTGGGNLAPGNNPSLRGMAAEFFPAPAVDGRRVLACASGPASRQCMERTAARFCNQRGWRLAVRVNGQTVQRQTYLADVLCANSQV</sequence>
<evidence type="ECO:0000313" key="5">
    <source>
        <dbReference type="Proteomes" id="UP001595456"/>
    </source>
</evidence>
<keyword evidence="2" id="KW-0677">Repeat</keyword>
<accession>A0ABV7E1E7</accession>
<protein>
    <submittedName>
        <fullName evidence="4">Beta/gamma crystallin-related protein</fullName>
    </submittedName>
</protein>
<evidence type="ECO:0000259" key="3">
    <source>
        <dbReference type="PROSITE" id="PS50915"/>
    </source>
</evidence>
<evidence type="ECO:0000256" key="2">
    <source>
        <dbReference type="ARBA" id="ARBA00022737"/>
    </source>
</evidence>
<dbReference type="RefSeq" id="WP_336924836.1">
    <property type="nucleotide sequence ID" value="NZ_JBANRO010000002.1"/>
</dbReference>
<comment type="caution">
    <text evidence="4">The sequence shown here is derived from an EMBL/GenBank/DDBJ whole genome shotgun (WGS) entry which is preliminary data.</text>
</comment>
<dbReference type="SMART" id="SM00247">
    <property type="entry name" value="XTALbg"/>
    <property type="match status" value="1"/>
</dbReference>
<comment type="similarity">
    <text evidence="1">Belongs to the beta/gamma-crystallin family.</text>
</comment>
<dbReference type="EMBL" id="JBHRST010000001">
    <property type="protein sequence ID" value="MFC3096333.1"/>
    <property type="molecule type" value="Genomic_DNA"/>
</dbReference>
<feature type="domain" description="Beta/gamma crystallin 'Greek key'" evidence="3">
    <location>
        <begin position="74"/>
        <end position="113"/>
    </location>
</feature>
<dbReference type="Proteomes" id="UP001595456">
    <property type="component" value="Unassembled WGS sequence"/>
</dbReference>
<dbReference type="InterPro" id="IPR001064">
    <property type="entry name" value="Beta/gamma_crystallin"/>
</dbReference>
<dbReference type="SUPFAM" id="SSF49695">
    <property type="entry name" value="gamma-Crystallin-like"/>
    <property type="match status" value="1"/>
</dbReference>
<name>A0ABV7E1E7_9SPHN</name>
<evidence type="ECO:0000313" key="4">
    <source>
        <dbReference type="EMBL" id="MFC3096333.1"/>
    </source>
</evidence>